<keyword evidence="4" id="KW-0472">Membrane</keyword>
<dbReference type="OrthoDB" id="9811998at2"/>
<dbReference type="Pfam" id="PF02630">
    <property type="entry name" value="SCO1-SenC"/>
    <property type="match status" value="1"/>
</dbReference>
<dbReference type="SUPFAM" id="SSF52833">
    <property type="entry name" value="Thioredoxin-like"/>
    <property type="match status" value="1"/>
</dbReference>
<evidence type="ECO:0000256" key="3">
    <source>
        <dbReference type="PIRSR" id="PIRSR603782-2"/>
    </source>
</evidence>
<proteinExistence type="inferred from homology"/>
<keyword evidence="2" id="KW-0186">Copper</keyword>
<organism evidence="5 6">
    <name type="scientific">Candidatus Viridilinea mediisalina</name>
    <dbReference type="NCBI Taxonomy" id="2024553"/>
    <lineage>
        <taxon>Bacteria</taxon>
        <taxon>Bacillati</taxon>
        <taxon>Chloroflexota</taxon>
        <taxon>Chloroflexia</taxon>
        <taxon>Chloroflexales</taxon>
        <taxon>Chloroflexineae</taxon>
        <taxon>Oscillochloridaceae</taxon>
        <taxon>Candidatus Viridilinea</taxon>
    </lineage>
</organism>
<protein>
    <submittedName>
        <fullName evidence="5">SCO family protein</fullName>
    </submittedName>
</protein>
<gene>
    <name evidence="5" type="ORF">CJ255_09885</name>
</gene>
<dbReference type="EMBL" id="NQWI01000036">
    <property type="protein sequence ID" value="PDW03240.1"/>
    <property type="molecule type" value="Genomic_DNA"/>
</dbReference>
<feature type="binding site" evidence="2">
    <location>
        <position position="68"/>
    </location>
    <ligand>
        <name>Cu cation</name>
        <dbReference type="ChEBI" id="CHEBI:23378"/>
    </ligand>
</feature>
<keyword evidence="4" id="KW-0812">Transmembrane</keyword>
<feature type="binding site" evidence="2">
    <location>
        <position position="162"/>
    </location>
    <ligand>
        <name>Cu cation</name>
        <dbReference type="ChEBI" id="CHEBI:23378"/>
    </ligand>
</feature>
<name>A0A2A6RK40_9CHLR</name>
<comment type="similarity">
    <text evidence="1">Belongs to the SCO1/2 family.</text>
</comment>
<evidence type="ECO:0000256" key="1">
    <source>
        <dbReference type="ARBA" id="ARBA00010996"/>
    </source>
</evidence>
<evidence type="ECO:0000256" key="4">
    <source>
        <dbReference type="SAM" id="Phobius"/>
    </source>
</evidence>
<dbReference type="PANTHER" id="PTHR12151:SF8">
    <property type="entry name" value="THIOREDOXIN DOMAIN-CONTAINING PROTEIN"/>
    <property type="match status" value="1"/>
</dbReference>
<dbReference type="Gene3D" id="3.40.30.10">
    <property type="entry name" value="Glutaredoxin"/>
    <property type="match status" value="1"/>
</dbReference>
<sequence length="266" mass="29028">MLITVLLVPVPSAQAQQPHPTEAVAFEQHLGSQVPLDLPFVDETGAAVRLGDYFGEQAVVLLLSYYECPMLCPLLRDGLVNSLNEVRLNVGDDFQVINVSIDPTETPMNAASAKTFTLMRYNRPNTEHGWHFLTGTQDSIQQLANAVGFRYFYDETINQYAHASGILVLTPKGTLARYFYGIEFNPGDVRLGLVEASGNRIGTPVDQLLLLCYHFDPSTGQYTGLVMTLLRVAGLLTVLIIGGSVLFMSLRSRRGTPPSGPAQALG</sequence>
<keyword evidence="4" id="KW-1133">Transmembrane helix</keyword>
<dbReference type="InterPro" id="IPR036249">
    <property type="entry name" value="Thioredoxin-like_sf"/>
</dbReference>
<keyword evidence="3" id="KW-1015">Disulfide bond</keyword>
<dbReference type="AlphaFoldDB" id="A0A2A6RK40"/>
<dbReference type="Proteomes" id="UP000220527">
    <property type="component" value="Unassembled WGS sequence"/>
</dbReference>
<dbReference type="CDD" id="cd02968">
    <property type="entry name" value="SCO"/>
    <property type="match status" value="1"/>
</dbReference>
<evidence type="ECO:0000313" key="5">
    <source>
        <dbReference type="EMBL" id="PDW03240.1"/>
    </source>
</evidence>
<comment type="caution">
    <text evidence="5">The sequence shown here is derived from an EMBL/GenBank/DDBJ whole genome shotgun (WGS) entry which is preliminary data.</text>
</comment>
<dbReference type="InterPro" id="IPR003782">
    <property type="entry name" value="SCO1/SenC"/>
</dbReference>
<reference evidence="6" key="1">
    <citation type="submission" date="2017-08" db="EMBL/GenBank/DDBJ databases">
        <authorList>
            <person name="Grouzdev D.S."/>
            <person name="Gaisin V.A."/>
            <person name="Rysina M.S."/>
            <person name="Gorlenko V.M."/>
        </authorList>
    </citation>
    <scope>NUCLEOTIDE SEQUENCE [LARGE SCALE GENOMIC DNA]</scope>
    <source>
        <strain evidence="6">Kir15-3F</strain>
    </source>
</reference>
<feature type="disulfide bond" description="Redox-active" evidence="3">
    <location>
        <begin position="68"/>
        <end position="72"/>
    </location>
</feature>
<keyword evidence="2" id="KW-0479">Metal-binding</keyword>
<keyword evidence="6" id="KW-1185">Reference proteome</keyword>
<dbReference type="PANTHER" id="PTHR12151">
    <property type="entry name" value="ELECTRON TRANSPORT PROTIN SCO1/SENC FAMILY MEMBER"/>
    <property type="match status" value="1"/>
</dbReference>
<evidence type="ECO:0000256" key="2">
    <source>
        <dbReference type="PIRSR" id="PIRSR603782-1"/>
    </source>
</evidence>
<accession>A0A2A6RK40</accession>
<feature type="transmembrane region" description="Helical" evidence="4">
    <location>
        <begin position="222"/>
        <end position="247"/>
    </location>
</feature>
<dbReference type="GO" id="GO:0046872">
    <property type="term" value="F:metal ion binding"/>
    <property type="evidence" value="ECO:0007669"/>
    <property type="project" value="UniProtKB-KW"/>
</dbReference>
<feature type="binding site" evidence="2">
    <location>
        <position position="72"/>
    </location>
    <ligand>
        <name>Cu cation</name>
        <dbReference type="ChEBI" id="CHEBI:23378"/>
    </ligand>
</feature>
<evidence type="ECO:0000313" key="6">
    <source>
        <dbReference type="Proteomes" id="UP000220527"/>
    </source>
</evidence>